<dbReference type="InterPro" id="IPR015422">
    <property type="entry name" value="PyrdxlP-dep_Trfase_small"/>
</dbReference>
<dbReference type="PANTHER" id="PTHR11601">
    <property type="entry name" value="CYSTEINE DESULFURYLASE FAMILY MEMBER"/>
    <property type="match status" value="1"/>
</dbReference>
<dbReference type="PANTHER" id="PTHR11601:SF36">
    <property type="entry name" value="CYSTEINE DESULFURASE NIFS-RELATED"/>
    <property type="match status" value="1"/>
</dbReference>
<evidence type="ECO:0000259" key="3">
    <source>
        <dbReference type="Pfam" id="PF00266"/>
    </source>
</evidence>
<dbReference type="Proteomes" id="UP001595279">
    <property type="component" value="Unassembled WGS sequence"/>
</dbReference>
<feature type="domain" description="Aminotransferase class V" evidence="3">
    <location>
        <begin position="2"/>
        <end position="362"/>
    </location>
</feature>
<dbReference type="EMBL" id="JBHRSA010000004">
    <property type="protein sequence ID" value="MFC3038874.1"/>
    <property type="molecule type" value="Genomic_DNA"/>
</dbReference>
<sequence>MIYLDYAATTPVSNEAIDSYIKASKDYFGNPSSLHDTGSHSLQLLEMCRSELSRLLNGDQDGFYFTGSGSEANVLALLSLMEAHKHKGNHIITSHGEHSSVRHFFQRMENKGFEITYLPTDETGRVRILDLEAAVKSTTILVSIQFVNAEIGTIQPIGEIGELLDQRGVIFHCDAVQAFGKMDINIHQLKIDSLSVSSHKIYGPKGVGAAYIAPKVKWIPTIPSTTHEKGFRPGTVNVPGIAAFIAAAESVYTKMAQENQRISSLRAEMVDLLTALPVPIYIEGSSDHCLAHILGFRIGGMEGQYAMLECNRHGVAISTGSACQSGNQEPSSTLLALGRSNLEAKQLIRLSFGEHTTRNDIHTAAEVFKMLTEEYFSAIRR</sequence>
<keyword evidence="2" id="KW-0663">Pyridoxal phosphate</keyword>
<evidence type="ECO:0000313" key="4">
    <source>
        <dbReference type="EMBL" id="MFC3038874.1"/>
    </source>
</evidence>
<dbReference type="InterPro" id="IPR015424">
    <property type="entry name" value="PyrdxlP-dep_Trfase"/>
</dbReference>
<protein>
    <submittedName>
        <fullName evidence="4">IscS subfamily cysteine desulfurase</fullName>
    </submittedName>
</protein>
<comment type="cofactor">
    <cofactor evidence="1">
        <name>pyridoxal 5'-phosphate</name>
        <dbReference type="ChEBI" id="CHEBI:597326"/>
    </cofactor>
</comment>
<dbReference type="Pfam" id="PF00266">
    <property type="entry name" value="Aminotran_5"/>
    <property type="match status" value="1"/>
</dbReference>
<organism evidence="4 5">
    <name type="scientific">Virgibacillus xinjiangensis</name>
    <dbReference type="NCBI Taxonomy" id="393090"/>
    <lineage>
        <taxon>Bacteria</taxon>
        <taxon>Bacillati</taxon>
        <taxon>Bacillota</taxon>
        <taxon>Bacilli</taxon>
        <taxon>Bacillales</taxon>
        <taxon>Bacillaceae</taxon>
        <taxon>Virgibacillus</taxon>
    </lineage>
</organism>
<dbReference type="InterPro" id="IPR015421">
    <property type="entry name" value="PyrdxlP-dep_Trfase_major"/>
</dbReference>
<dbReference type="Gene3D" id="3.40.640.10">
    <property type="entry name" value="Type I PLP-dependent aspartate aminotransferase-like (Major domain)"/>
    <property type="match status" value="1"/>
</dbReference>
<dbReference type="InterPro" id="IPR000192">
    <property type="entry name" value="Aminotrans_V_dom"/>
</dbReference>
<dbReference type="PIRSF" id="PIRSF005572">
    <property type="entry name" value="NifS"/>
    <property type="match status" value="1"/>
</dbReference>
<dbReference type="InterPro" id="IPR016454">
    <property type="entry name" value="Cysteine_dSase"/>
</dbReference>
<accession>A0ABV7CRA2</accession>
<name>A0ABV7CRA2_9BACI</name>
<evidence type="ECO:0000256" key="2">
    <source>
        <dbReference type="ARBA" id="ARBA00022898"/>
    </source>
</evidence>
<dbReference type="Gene3D" id="3.90.1150.10">
    <property type="entry name" value="Aspartate Aminotransferase, domain 1"/>
    <property type="match status" value="1"/>
</dbReference>
<gene>
    <name evidence="4" type="ORF">ACFOGI_01235</name>
</gene>
<dbReference type="SUPFAM" id="SSF53383">
    <property type="entry name" value="PLP-dependent transferases"/>
    <property type="match status" value="1"/>
</dbReference>
<comment type="caution">
    <text evidence="4">The sequence shown here is derived from an EMBL/GenBank/DDBJ whole genome shotgun (WGS) entry which is preliminary data.</text>
</comment>
<evidence type="ECO:0000256" key="1">
    <source>
        <dbReference type="ARBA" id="ARBA00001933"/>
    </source>
</evidence>
<reference evidence="5" key="1">
    <citation type="journal article" date="2019" name="Int. J. Syst. Evol. Microbiol.">
        <title>The Global Catalogue of Microorganisms (GCM) 10K type strain sequencing project: providing services to taxonomists for standard genome sequencing and annotation.</title>
        <authorList>
            <consortium name="The Broad Institute Genomics Platform"/>
            <consortium name="The Broad Institute Genome Sequencing Center for Infectious Disease"/>
            <person name="Wu L."/>
            <person name="Ma J."/>
        </authorList>
    </citation>
    <scope>NUCLEOTIDE SEQUENCE [LARGE SCALE GENOMIC DNA]</scope>
    <source>
        <strain evidence="5">KCTC 13128</strain>
    </source>
</reference>
<dbReference type="NCBIfam" id="NF002806">
    <property type="entry name" value="PRK02948.1"/>
    <property type="match status" value="1"/>
</dbReference>
<proteinExistence type="predicted"/>
<evidence type="ECO:0000313" key="5">
    <source>
        <dbReference type="Proteomes" id="UP001595279"/>
    </source>
</evidence>
<dbReference type="RefSeq" id="WP_390267187.1">
    <property type="nucleotide sequence ID" value="NZ_JBHRSA010000004.1"/>
</dbReference>
<keyword evidence="5" id="KW-1185">Reference proteome</keyword>